<organism evidence="5 6">
    <name type="scientific">Algoriphagus sediminis</name>
    <dbReference type="NCBI Taxonomy" id="3057113"/>
    <lineage>
        <taxon>Bacteria</taxon>
        <taxon>Pseudomonadati</taxon>
        <taxon>Bacteroidota</taxon>
        <taxon>Cytophagia</taxon>
        <taxon>Cytophagales</taxon>
        <taxon>Cyclobacteriaceae</taxon>
        <taxon>Algoriphagus</taxon>
    </lineage>
</organism>
<dbReference type="EMBL" id="JAUEPH010000002">
    <property type="protein sequence ID" value="MDN3203748.1"/>
    <property type="molecule type" value="Genomic_DNA"/>
</dbReference>
<dbReference type="InterPro" id="IPR003833">
    <property type="entry name" value="CT_C_D"/>
</dbReference>
<comment type="caution">
    <text evidence="5">The sequence shown here is derived from an EMBL/GenBank/DDBJ whole genome shotgun (WGS) entry which is preliminary data.</text>
</comment>
<dbReference type="Pfam" id="PF02682">
    <property type="entry name" value="CT_C_D"/>
    <property type="match status" value="1"/>
</dbReference>
<keyword evidence="6" id="KW-1185">Reference proteome</keyword>
<evidence type="ECO:0000256" key="3">
    <source>
        <dbReference type="ARBA" id="ARBA00022840"/>
    </source>
</evidence>
<dbReference type="InterPro" id="IPR010016">
    <property type="entry name" value="PxpB"/>
</dbReference>
<evidence type="ECO:0000256" key="1">
    <source>
        <dbReference type="ARBA" id="ARBA00022741"/>
    </source>
</evidence>
<evidence type="ECO:0000256" key="2">
    <source>
        <dbReference type="ARBA" id="ARBA00022801"/>
    </source>
</evidence>
<dbReference type="SMART" id="SM00796">
    <property type="entry name" value="AHS1"/>
    <property type="match status" value="1"/>
</dbReference>
<keyword evidence="3" id="KW-0067">ATP-binding</keyword>
<dbReference type="SUPFAM" id="SSF50891">
    <property type="entry name" value="Cyclophilin-like"/>
    <property type="match status" value="1"/>
</dbReference>
<evidence type="ECO:0000259" key="4">
    <source>
        <dbReference type="SMART" id="SM00796"/>
    </source>
</evidence>
<dbReference type="Gene3D" id="2.40.100.10">
    <property type="entry name" value="Cyclophilin-like"/>
    <property type="match status" value="1"/>
</dbReference>
<dbReference type="Proteomes" id="UP001171916">
    <property type="component" value="Unassembled WGS sequence"/>
</dbReference>
<protein>
    <submittedName>
        <fullName evidence="5">Allophanate hydrolase subunit 1</fullName>
    </submittedName>
</protein>
<sequence>MKYKLNLVGKNFTEITFLEEISNELLNKKTSILNLIQSSFSEEIKDIRTGFKTICIQWANDPSNGELKRVLKNHHPSNHPIHHNIWQIPVCYDPQLAPDLESFARLKNISNSEVIRLHTSSDYKLHFFGFLPGFMYLSGLDPRLFCPRKKVPDLSIPKGSVAIGGNQTGIYPSSSPGGWHVIGRSPISFFEAKSENPVWAKPGDSIRFKAISKEELEELNSGEAKPTLL</sequence>
<dbReference type="RefSeq" id="WP_289999305.1">
    <property type="nucleotide sequence ID" value="NZ_JAUEPH010000002.1"/>
</dbReference>
<accession>A0ABT7YB53</accession>
<evidence type="ECO:0000313" key="5">
    <source>
        <dbReference type="EMBL" id="MDN3203748.1"/>
    </source>
</evidence>
<dbReference type="GO" id="GO:0016787">
    <property type="term" value="F:hydrolase activity"/>
    <property type="evidence" value="ECO:0007669"/>
    <property type="project" value="UniProtKB-KW"/>
</dbReference>
<dbReference type="PANTHER" id="PTHR34698:SF2">
    <property type="entry name" value="5-OXOPROLINASE SUBUNIT B"/>
    <property type="match status" value="1"/>
</dbReference>
<dbReference type="InterPro" id="IPR029000">
    <property type="entry name" value="Cyclophilin-like_dom_sf"/>
</dbReference>
<keyword evidence="2 5" id="KW-0378">Hydrolase</keyword>
<gene>
    <name evidence="5" type="ORF">QVH07_06290</name>
</gene>
<evidence type="ECO:0000313" key="6">
    <source>
        <dbReference type="Proteomes" id="UP001171916"/>
    </source>
</evidence>
<proteinExistence type="predicted"/>
<name>A0ABT7YB53_9BACT</name>
<keyword evidence="1" id="KW-0547">Nucleotide-binding</keyword>
<reference evidence="5" key="1">
    <citation type="submission" date="2023-06" db="EMBL/GenBank/DDBJ databases">
        <title>Robiginitalea aurantiacus sp. nov. and Algoriphagus sediminis sp. nov., isolated from coastal sediment.</title>
        <authorList>
            <person name="Zhou Z.Y."/>
            <person name="An J."/>
            <person name="Jia Y.W."/>
            <person name="Du Z.J."/>
        </authorList>
    </citation>
    <scope>NUCLEOTIDE SEQUENCE</scope>
    <source>
        <strain evidence="5">C2-7</strain>
    </source>
</reference>
<feature type="domain" description="Carboxyltransferase" evidence="4">
    <location>
        <begin position="3"/>
        <end position="200"/>
    </location>
</feature>
<dbReference type="PANTHER" id="PTHR34698">
    <property type="entry name" value="5-OXOPROLINASE SUBUNIT B"/>
    <property type="match status" value="1"/>
</dbReference>